<accession>A0ABV2YGT2</accession>
<dbReference type="SUPFAM" id="SSF46689">
    <property type="entry name" value="Homeodomain-like"/>
    <property type="match status" value="1"/>
</dbReference>
<dbReference type="SMART" id="SM00342">
    <property type="entry name" value="HTH_ARAC"/>
    <property type="match status" value="1"/>
</dbReference>
<dbReference type="Proteomes" id="UP001550850">
    <property type="component" value="Unassembled WGS sequence"/>
</dbReference>
<dbReference type="InterPro" id="IPR050204">
    <property type="entry name" value="AraC_XylS_family_regulators"/>
</dbReference>
<organism evidence="5 6">
    <name type="scientific">Streptomyces fragilis</name>
    <dbReference type="NCBI Taxonomy" id="67301"/>
    <lineage>
        <taxon>Bacteria</taxon>
        <taxon>Bacillati</taxon>
        <taxon>Actinomycetota</taxon>
        <taxon>Actinomycetes</taxon>
        <taxon>Kitasatosporales</taxon>
        <taxon>Streptomycetaceae</taxon>
        <taxon>Streptomyces</taxon>
    </lineage>
</organism>
<dbReference type="EMBL" id="JBEZUR010000014">
    <property type="protein sequence ID" value="MEU3554937.1"/>
    <property type="molecule type" value="Genomic_DNA"/>
</dbReference>
<dbReference type="Gene3D" id="1.10.10.60">
    <property type="entry name" value="Homeodomain-like"/>
    <property type="match status" value="1"/>
</dbReference>
<evidence type="ECO:0000259" key="4">
    <source>
        <dbReference type="PROSITE" id="PS01124"/>
    </source>
</evidence>
<dbReference type="PANTHER" id="PTHR46796:SF15">
    <property type="entry name" value="BLL1074 PROTEIN"/>
    <property type="match status" value="1"/>
</dbReference>
<dbReference type="InterPro" id="IPR009057">
    <property type="entry name" value="Homeodomain-like_sf"/>
</dbReference>
<protein>
    <submittedName>
        <fullName evidence="5">AraC family transcriptional regulator</fullName>
    </submittedName>
</protein>
<reference evidence="5 6" key="1">
    <citation type="submission" date="2024-06" db="EMBL/GenBank/DDBJ databases">
        <title>The Natural Products Discovery Center: Release of the First 8490 Sequenced Strains for Exploring Actinobacteria Biosynthetic Diversity.</title>
        <authorList>
            <person name="Kalkreuter E."/>
            <person name="Kautsar S.A."/>
            <person name="Yang D."/>
            <person name="Bader C.D."/>
            <person name="Teijaro C.N."/>
            <person name="Fluegel L."/>
            <person name="Davis C.M."/>
            <person name="Simpson J.R."/>
            <person name="Lauterbach L."/>
            <person name="Steele A.D."/>
            <person name="Gui C."/>
            <person name="Meng S."/>
            <person name="Li G."/>
            <person name="Viehrig K."/>
            <person name="Ye F."/>
            <person name="Su P."/>
            <person name="Kiefer A.F."/>
            <person name="Nichols A."/>
            <person name="Cepeda A.J."/>
            <person name="Yan W."/>
            <person name="Fan B."/>
            <person name="Jiang Y."/>
            <person name="Adhikari A."/>
            <person name="Zheng C.-J."/>
            <person name="Schuster L."/>
            <person name="Cowan T.M."/>
            <person name="Smanski M.J."/>
            <person name="Chevrette M.G."/>
            <person name="De Carvalho L.P.S."/>
            <person name="Shen B."/>
        </authorList>
    </citation>
    <scope>NUCLEOTIDE SEQUENCE [LARGE SCALE GENOMIC DNA]</scope>
    <source>
        <strain evidence="5 6">NPDC038104</strain>
    </source>
</reference>
<dbReference type="PANTHER" id="PTHR46796">
    <property type="entry name" value="HTH-TYPE TRANSCRIPTIONAL ACTIVATOR RHAS-RELATED"/>
    <property type="match status" value="1"/>
</dbReference>
<gene>
    <name evidence="5" type="ORF">AB0E65_12080</name>
</gene>
<keyword evidence="2" id="KW-0238">DNA-binding</keyword>
<name>A0ABV2YGT2_9ACTN</name>
<evidence type="ECO:0000313" key="5">
    <source>
        <dbReference type="EMBL" id="MEU3554937.1"/>
    </source>
</evidence>
<sequence length="270" mass="28926">MTGIEQTRRRAILDPRTAAERFRLTQEPAPPDLAPFLDGFWILHWNLAEPHRQRVLTHPVVHLTFTTGGQARITGVVTGTSTQEISGTGRAVGLRFRPGGFRPFLDAPVSTLTDRVLDAEEVFGTRARAVADAVAAEPGVPAALLLAAGLLRDVRPTPDPEIDTAARLVGVIGDDPAVLRTGHLAAIAGMSVRRLQRLFAQYVGVGPKWVIRRTRMQEAAARAAASPQNWSDLAAELGYADQAHFTRDFTACVGVSPAAYASSARGPNGS</sequence>
<keyword evidence="6" id="KW-1185">Reference proteome</keyword>
<dbReference type="Pfam" id="PF20240">
    <property type="entry name" value="DUF6597"/>
    <property type="match status" value="1"/>
</dbReference>
<keyword evidence="1" id="KW-0805">Transcription regulation</keyword>
<feature type="domain" description="HTH araC/xylS-type" evidence="4">
    <location>
        <begin position="166"/>
        <end position="263"/>
    </location>
</feature>
<dbReference type="PROSITE" id="PS01124">
    <property type="entry name" value="HTH_ARAC_FAMILY_2"/>
    <property type="match status" value="1"/>
</dbReference>
<proteinExistence type="predicted"/>
<keyword evidence="3" id="KW-0804">Transcription</keyword>
<dbReference type="InterPro" id="IPR018060">
    <property type="entry name" value="HTH_AraC"/>
</dbReference>
<evidence type="ECO:0000313" key="6">
    <source>
        <dbReference type="Proteomes" id="UP001550850"/>
    </source>
</evidence>
<dbReference type="Pfam" id="PF12833">
    <property type="entry name" value="HTH_18"/>
    <property type="match status" value="1"/>
</dbReference>
<evidence type="ECO:0000256" key="2">
    <source>
        <dbReference type="ARBA" id="ARBA00023125"/>
    </source>
</evidence>
<evidence type="ECO:0000256" key="3">
    <source>
        <dbReference type="ARBA" id="ARBA00023163"/>
    </source>
</evidence>
<dbReference type="InterPro" id="IPR046532">
    <property type="entry name" value="DUF6597"/>
</dbReference>
<comment type="caution">
    <text evidence="5">The sequence shown here is derived from an EMBL/GenBank/DDBJ whole genome shotgun (WGS) entry which is preliminary data.</text>
</comment>
<dbReference type="RefSeq" id="WP_108955489.1">
    <property type="nucleotide sequence ID" value="NZ_BEVZ01000005.1"/>
</dbReference>
<evidence type="ECO:0000256" key="1">
    <source>
        <dbReference type="ARBA" id="ARBA00023015"/>
    </source>
</evidence>